<proteinExistence type="predicted"/>
<evidence type="ECO:0000313" key="1">
    <source>
        <dbReference type="EMBL" id="GEZ14024.1"/>
    </source>
</evidence>
<accession>A0A699I2Q6</accession>
<reference evidence="1" key="1">
    <citation type="journal article" date="2019" name="Sci. Rep.">
        <title>Draft genome of Tanacetum cinerariifolium, the natural source of mosquito coil.</title>
        <authorList>
            <person name="Yamashiro T."/>
            <person name="Shiraishi A."/>
            <person name="Satake H."/>
            <person name="Nakayama K."/>
        </authorList>
    </citation>
    <scope>NUCLEOTIDE SEQUENCE</scope>
</reference>
<dbReference type="AlphaFoldDB" id="A0A699I2Q6"/>
<feature type="non-terminal residue" evidence="1">
    <location>
        <position position="1"/>
    </location>
</feature>
<protein>
    <submittedName>
        <fullName evidence="1">SGNH hydrolase-type esterase domain-containing protein</fullName>
    </submittedName>
</protein>
<gene>
    <name evidence="1" type="ORF">Tci_485997</name>
</gene>
<organism evidence="1">
    <name type="scientific">Tanacetum cinerariifolium</name>
    <name type="common">Dalmatian daisy</name>
    <name type="synonym">Chrysanthemum cinerariifolium</name>
    <dbReference type="NCBI Taxonomy" id="118510"/>
    <lineage>
        <taxon>Eukaryota</taxon>
        <taxon>Viridiplantae</taxon>
        <taxon>Streptophyta</taxon>
        <taxon>Embryophyta</taxon>
        <taxon>Tracheophyta</taxon>
        <taxon>Spermatophyta</taxon>
        <taxon>Magnoliopsida</taxon>
        <taxon>eudicotyledons</taxon>
        <taxon>Gunneridae</taxon>
        <taxon>Pentapetalae</taxon>
        <taxon>asterids</taxon>
        <taxon>campanulids</taxon>
        <taxon>Asterales</taxon>
        <taxon>Asteraceae</taxon>
        <taxon>Asteroideae</taxon>
        <taxon>Anthemideae</taxon>
        <taxon>Anthemidinae</taxon>
        <taxon>Tanacetum</taxon>
    </lineage>
</organism>
<keyword evidence="1" id="KW-0378">Hydrolase</keyword>
<sequence length="218" mass="26311">KEGDDSDDGNLDIYEPRVRYNENDGIYAEVVIFVNQRLVRLMDVTVEQWLDLMYGGHTKVNIKVKEGVVSIWLVQSYKKQFDEYIEIKKQWVTRRINADTEHDPSEVEFAERLALKSYYHKTMDWYTKNALWIYWTRGDDEVELTDEEFFNLDNENLIDKDEVAKIFRFETDIFDFEPPICKAFKEFNYLLKIVTTLHTSDILELKTYEEFKNEWMYE</sequence>
<dbReference type="GO" id="GO:0016787">
    <property type="term" value="F:hydrolase activity"/>
    <property type="evidence" value="ECO:0007669"/>
    <property type="project" value="UniProtKB-KW"/>
</dbReference>
<name>A0A699I2Q6_TANCI</name>
<comment type="caution">
    <text evidence="1">The sequence shown here is derived from an EMBL/GenBank/DDBJ whole genome shotgun (WGS) entry which is preliminary data.</text>
</comment>
<dbReference type="EMBL" id="BKCJ010245064">
    <property type="protein sequence ID" value="GEZ14024.1"/>
    <property type="molecule type" value="Genomic_DNA"/>
</dbReference>